<dbReference type="InterPro" id="IPR011045">
    <property type="entry name" value="N2O_reductase_N"/>
</dbReference>
<accession>A0A8J4M048</accession>
<organism evidence="1 2">
    <name type="scientific">Volvox reticuliferus</name>
    <dbReference type="NCBI Taxonomy" id="1737510"/>
    <lineage>
        <taxon>Eukaryota</taxon>
        <taxon>Viridiplantae</taxon>
        <taxon>Chlorophyta</taxon>
        <taxon>core chlorophytes</taxon>
        <taxon>Chlorophyceae</taxon>
        <taxon>CS clade</taxon>
        <taxon>Chlamydomonadales</taxon>
        <taxon>Volvocaceae</taxon>
        <taxon>Volvox</taxon>
    </lineage>
</organism>
<reference evidence="1" key="1">
    <citation type="journal article" date="2021" name="Proc. Natl. Acad. Sci. U.S.A.">
        <title>Three genomes in the algal genus Volvox reveal the fate of a haploid sex-determining region after a transition to homothallism.</title>
        <authorList>
            <person name="Yamamoto K."/>
            <person name="Hamaji T."/>
            <person name="Kawai-Toyooka H."/>
            <person name="Matsuzaki R."/>
            <person name="Takahashi F."/>
            <person name="Nishimura Y."/>
            <person name="Kawachi M."/>
            <person name="Noguchi H."/>
            <person name="Minakuchi Y."/>
            <person name="Umen J.G."/>
            <person name="Toyoda A."/>
            <person name="Nozaki H."/>
        </authorList>
    </citation>
    <scope>NUCLEOTIDE SEQUENCE</scope>
    <source>
        <strain evidence="1">NIES-3785</strain>
    </source>
</reference>
<comment type="caution">
    <text evidence="1">The sequence shown here is derived from an EMBL/GenBank/DDBJ whole genome shotgun (WGS) entry which is preliminary data.</text>
</comment>
<proteinExistence type="predicted"/>
<dbReference type="AlphaFoldDB" id="A0A8J4M048"/>
<evidence type="ECO:0000313" key="1">
    <source>
        <dbReference type="EMBL" id="GIM16427.1"/>
    </source>
</evidence>
<dbReference type="EMBL" id="BNCQ01000078">
    <property type="protein sequence ID" value="GIM16427.1"/>
    <property type="molecule type" value="Genomic_DNA"/>
</dbReference>
<protein>
    <submittedName>
        <fullName evidence="1">Uncharacterized protein</fullName>
    </submittedName>
</protein>
<dbReference type="Proteomes" id="UP000722791">
    <property type="component" value="Unassembled WGS sequence"/>
</dbReference>
<name>A0A8J4M048_9CHLO</name>
<gene>
    <name evidence="1" type="ORF">Vretimale_19001</name>
</gene>
<dbReference type="SUPFAM" id="SSF50974">
    <property type="entry name" value="Nitrous oxide reductase, N-terminal domain"/>
    <property type="match status" value="1"/>
</dbReference>
<evidence type="ECO:0000313" key="2">
    <source>
        <dbReference type="Proteomes" id="UP000722791"/>
    </source>
</evidence>
<sequence length="122" mass="13053">AAAATAAATLTDPMEAEHMLLLSTGDVWSSCMQTLRTNMGRVLHVAMQPAGRMVATVHDCQRGVLLWDIWGSKPLLTFASSCAMGTNPTAAFFTSRRQQACVCGTLRLHLGSGHRPTALRAL</sequence>
<feature type="non-terminal residue" evidence="1">
    <location>
        <position position="1"/>
    </location>
</feature>